<dbReference type="InterPro" id="IPR013819">
    <property type="entry name" value="LipOase_C"/>
</dbReference>
<evidence type="ECO:0000256" key="8">
    <source>
        <dbReference type="ARBA" id="ARBA00023004"/>
    </source>
</evidence>
<dbReference type="PROSITE" id="PS51393">
    <property type="entry name" value="LIPOXYGENASE_3"/>
    <property type="match status" value="1"/>
</dbReference>
<dbReference type="InterPro" id="IPR020834">
    <property type="entry name" value="LipOase_CS"/>
</dbReference>
<dbReference type="GO" id="GO:0005506">
    <property type="term" value="F:iron ion binding"/>
    <property type="evidence" value="ECO:0007669"/>
    <property type="project" value="InterPro"/>
</dbReference>
<evidence type="ECO:0000259" key="15">
    <source>
        <dbReference type="PROSITE" id="PS51393"/>
    </source>
</evidence>
<comment type="pathway">
    <text evidence="2">Lipid metabolism.</text>
</comment>
<dbReference type="PRINTS" id="PR00087">
    <property type="entry name" value="LIPOXYGENASE"/>
</dbReference>
<keyword evidence="6 13" id="KW-0223">Dioxygenase</keyword>
<dbReference type="InterPro" id="IPR000907">
    <property type="entry name" value="LipOase"/>
</dbReference>
<feature type="domain" description="Lipoxygenase" evidence="15">
    <location>
        <begin position="97"/>
        <end position="691"/>
    </location>
</feature>
<keyword evidence="7 13" id="KW-0560">Oxidoreductase</keyword>
<feature type="binding site" evidence="11">
    <location>
        <position position="17"/>
    </location>
    <ligand>
        <name>Ca(2+)</name>
        <dbReference type="ChEBI" id="CHEBI:29108"/>
        <label>1</label>
    </ligand>
</feature>
<feature type="binding site" evidence="10">
    <location>
        <position position="691"/>
    </location>
    <ligand>
        <name>Fe cation</name>
        <dbReference type="ChEBI" id="CHEBI:24875"/>
        <note>catalytic</note>
    </ligand>
</feature>
<evidence type="ECO:0000256" key="13">
    <source>
        <dbReference type="RuleBase" id="RU003974"/>
    </source>
</evidence>
<feature type="binding site" evidence="11">
    <location>
        <position position="74"/>
    </location>
    <ligand>
        <name>Ca(2+)</name>
        <dbReference type="ChEBI" id="CHEBI:29108"/>
        <label>1</label>
    </ligand>
</feature>
<keyword evidence="5 10" id="KW-0479">Metal-binding</keyword>
<dbReference type="PROSITE" id="PS50095">
    <property type="entry name" value="PLAT"/>
    <property type="match status" value="1"/>
</dbReference>
<dbReference type="SUPFAM" id="SSF48484">
    <property type="entry name" value="Lipoxigenase"/>
    <property type="match status" value="1"/>
</dbReference>
<dbReference type="AlphaFoldDB" id="A0AA40LG99"/>
<evidence type="ECO:0000256" key="12">
    <source>
        <dbReference type="PROSITE-ProRule" id="PRU00152"/>
    </source>
</evidence>
<feature type="domain" description="PLAT" evidence="14">
    <location>
        <begin position="2"/>
        <end position="120"/>
    </location>
</feature>
<comment type="cofactor">
    <cofactor evidence="10">
        <name>Fe cation</name>
        <dbReference type="ChEBI" id="CHEBI:24875"/>
    </cofactor>
    <text evidence="10">Binds 1 Fe cation per subunit.</text>
</comment>
<evidence type="ECO:0000256" key="7">
    <source>
        <dbReference type="ARBA" id="ARBA00023002"/>
    </source>
</evidence>
<comment type="caution">
    <text evidence="12">Lacks conserved residue(s) required for the propagation of feature annotation.</text>
</comment>
<reference evidence="16" key="1">
    <citation type="submission" date="2023-06" db="EMBL/GenBank/DDBJ databases">
        <title>Reference genome for the Northern bat (Eptesicus nilssonii), a most northern bat species.</title>
        <authorList>
            <person name="Laine V.N."/>
            <person name="Pulliainen A.T."/>
            <person name="Lilley T.M."/>
        </authorList>
    </citation>
    <scope>NUCLEOTIDE SEQUENCE</scope>
    <source>
        <strain evidence="16">BLF_Eptnil</strain>
        <tissue evidence="16">Kidney</tissue>
    </source>
</reference>
<feature type="binding site" evidence="10">
    <location>
        <position position="394"/>
    </location>
    <ligand>
        <name>Fe cation</name>
        <dbReference type="ChEBI" id="CHEBI:24875"/>
        <note>catalytic</note>
    </ligand>
</feature>
<organism evidence="16 17">
    <name type="scientific">Cnephaeus nilssonii</name>
    <name type="common">Northern bat</name>
    <name type="synonym">Eptesicus nilssonii</name>
    <dbReference type="NCBI Taxonomy" id="3371016"/>
    <lineage>
        <taxon>Eukaryota</taxon>
        <taxon>Metazoa</taxon>
        <taxon>Chordata</taxon>
        <taxon>Craniata</taxon>
        <taxon>Vertebrata</taxon>
        <taxon>Euteleostomi</taxon>
        <taxon>Mammalia</taxon>
        <taxon>Eutheria</taxon>
        <taxon>Laurasiatheria</taxon>
        <taxon>Chiroptera</taxon>
        <taxon>Yangochiroptera</taxon>
        <taxon>Vespertilionidae</taxon>
        <taxon>Cnephaeus</taxon>
    </lineage>
</organism>
<keyword evidence="8 10" id="KW-0408">Iron</keyword>
<gene>
    <name evidence="16" type="ORF">QTO34_009532</name>
</gene>
<evidence type="ECO:0000256" key="2">
    <source>
        <dbReference type="ARBA" id="ARBA00005189"/>
    </source>
</evidence>
<dbReference type="Pfam" id="PF01477">
    <property type="entry name" value="PLAT"/>
    <property type="match status" value="1"/>
</dbReference>
<dbReference type="SMART" id="SM00308">
    <property type="entry name" value="LH2"/>
    <property type="match status" value="1"/>
</dbReference>
<protein>
    <recommendedName>
        <fullName evidence="18">Arachidonate 15-lipoxygenase</fullName>
    </recommendedName>
</protein>
<feature type="binding site" evidence="10">
    <location>
        <position position="389"/>
    </location>
    <ligand>
        <name>Fe cation</name>
        <dbReference type="ChEBI" id="CHEBI:24875"/>
        <note>catalytic</note>
    </ligand>
</feature>
<feature type="binding site" evidence="11">
    <location>
        <position position="75"/>
    </location>
    <ligand>
        <name>Ca(2+)</name>
        <dbReference type="ChEBI" id="CHEBI:29108"/>
        <label>1</label>
    </ligand>
</feature>
<dbReference type="Gene3D" id="2.60.60.20">
    <property type="entry name" value="PLAT/LH2 domain"/>
    <property type="match status" value="1"/>
</dbReference>
<dbReference type="GO" id="GO:0034440">
    <property type="term" value="P:lipid oxidation"/>
    <property type="evidence" value="ECO:0007669"/>
    <property type="project" value="InterPro"/>
</dbReference>
<accession>A0AA40LG99</accession>
<feature type="binding site" evidence="10">
    <location>
        <position position="569"/>
    </location>
    <ligand>
        <name>Fe cation</name>
        <dbReference type="ChEBI" id="CHEBI:24875"/>
        <note>catalytic</note>
    </ligand>
</feature>
<evidence type="ECO:0000256" key="1">
    <source>
        <dbReference type="ARBA" id="ARBA00004496"/>
    </source>
</evidence>
<keyword evidence="11" id="KW-0106">Calcium</keyword>
<dbReference type="Proteomes" id="UP001177744">
    <property type="component" value="Unassembled WGS sequence"/>
</dbReference>
<dbReference type="InterPro" id="IPR036392">
    <property type="entry name" value="PLAT/LH2_dom_sf"/>
</dbReference>
<proteinExistence type="inferred from homology"/>
<keyword evidence="9" id="KW-0443">Lipid metabolism</keyword>
<dbReference type="GO" id="GO:0005737">
    <property type="term" value="C:cytoplasm"/>
    <property type="evidence" value="ECO:0007669"/>
    <property type="project" value="UniProtKB-SubCell"/>
</dbReference>
<dbReference type="Pfam" id="PF00305">
    <property type="entry name" value="Lipoxygenase"/>
    <property type="match status" value="1"/>
</dbReference>
<dbReference type="FunFam" id="1.20.245.10:FF:000001">
    <property type="entry name" value="Arachidonate 5-lipoxygenase a"/>
    <property type="match status" value="1"/>
</dbReference>
<comment type="similarity">
    <text evidence="3 13">Belongs to the lipoxygenase family.</text>
</comment>
<dbReference type="SUPFAM" id="SSF49723">
    <property type="entry name" value="Lipase/lipooxygenase domain (PLAT/LH2 domain)"/>
    <property type="match status" value="1"/>
</dbReference>
<dbReference type="Gene3D" id="1.20.245.10">
    <property type="entry name" value="Lipoxygenase-1, Domain 5"/>
    <property type="match status" value="2"/>
</dbReference>
<dbReference type="PRINTS" id="PR00467">
    <property type="entry name" value="MAMLPOXGNASE"/>
</dbReference>
<evidence type="ECO:0000256" key="5">
    <source>
        <dbReference type="ARBA" id="ARBA00022723"/>
    </source>
</evidence>
<dbReference type="PROSITE" id="PS00711">
    <property type="entry name" value="LIPOXYGENASE_1"/>
    <property type="match status" value="1"/>
</dbReference>
<comment type="subcellular location">
    <subcellularLocation>
        <location evidence="1">Cytoplasm</location>
    </subcellularLocation>
</comment>
<keyword evidence="17" id="KW-1185">Reference proteome</keyword>
<evidence type="ECO:0000256" key="4">
    <source>
        <dbReference type="ARBA" id="ARBA00022490"/>
    </source>
</evidence>
<evidence type="ECO:0008006" key="18">
    <source>
        <dbReference type="Google" id="ProtNLM"/>
    </source>
</evidence>
<dbReference type="InterPro" id="IPR036226">
    <property type="entry name" value="LipOase_C_sf"/>
</dbReference>
<evidence type="ECO:0000256" key="9">
    <source>
        <dbReference type="ARBA" id="ARBA00023098"/>
    </source>
</evidence>
<sequence length="691" mass="77720">MGVYRIRVSTGSSLFAGSTNQVRLWLVGQHGEAKLRERLWPARGKETEFKEDVKEYLGPLLFVKIRKKQLLQDDAWFCNWISVQGPGAGGDEFGSRRTLVEDPQGLFKRHREEELEERRKLYRWGNWKDGLILNVAAANLCDLPQDERFLEDKKVDFETSLAVGLAKLAVKDSLNVLARWNDLDDFNRIFWCDHSKLAGQYPYLRRCGTPGRRMPSLGTSFSMAPTHAAKALQSHSCPPSVPFWMEEVQAQLEQELKGGTLFEADFSLLDGIKANVILCSQQYLAAPLVMLKLHLMGNSCPWSSSTEEVPEDGDSVGGVMGGGVGIAVAKEQDLFPGEDGLGSEAELQLPRTGSPPPPLFLPTDPPMAWLLAKCWVRSSDFQLHELLSHLLRGHLMAEVIAMATMRCLPSIHPIFKLIVPHIRYTLEINVRARTGLVSEHGIFDQVVSTGGGGHVELLRRARASLTYRSFCPPDDLTDRGLLGVKSSYYAQDALRLWEIMYRYVEGIVSLHFKTDKAVKEDLELQTWCREITEIGLLGAQDQGFPMSLESRDQLCHFVTMCIFTCTGQHSSVHLGQLDWYAWVPNAPCTMRQPPPTTKDATLETVMATLPNFHQASLQMSITWQLGRRQPISVLLGQHEEEYFSGPEPKAALKKFREELAALDKEIEIRNAKLDMPYEYLRPSIVENSVAI</sequence>
<evidence type="ECO:0000256" key="6">
    <source>
        <dbReference type="ARBA" id="ARBA00022964"/>
    </source>
</evidence>
<dbReference type="Gene3D" id="3.10.450.60">
    <property type="match status" value="1"/>
</dbReference>
<comment type="caution">
    <text evidence="16">The sequence shown here is derived from an EMBL/GenBank/DDBJ whole genome shotgun (WGS) entry which is preliminary data.</text>
</comment>
<keyword evidence="4" id="KW-0963">Cytoplasm</keyword>
<evidence type="ECO:0000313" key="16">
    <source>
        <dbReference type="EMBL" id="KAK1331575.1"/>
    </source>
</evidence>
<name>A0AA40LG99_CNENI</name>
<dbReference type="InterPro" id="IPR001885">
    <property type="entry name" value="LipOase_mml"/>
</dbReference>
<evidence type="ECO:0000256" key="3">
    <source>
        <dbReference type="ARBA" id="ARBA00009419"/>
    </source>
</evidence>
<dbReference type="PROSITE" id="PS00081">
    <property type="entry name" value="LIPOXYGENASE_2"/>
    <property type="match status" value="1"/>
</dbReference>
<dbReference type="PANTHER" id="PTHR11771">
    <property type="entry name" value="LIPOXYGENASE"/>
    <property type="match status" value="1"/>
</dbReference>
<evidence type="ECO:0000256" key="11">
    <source>
        <dbReference type="PIRSR" id="PIRSR601885-2"/>
    </source>
</evidence>
<dbReference type="InterPro" id="IPR001024">
    <property type="entry name" value="PLAT/LH2_dom"/>
</dbReference>
<dbReference type="InterPro" id="IPR020833">
    <property type="entry name" value="LipOase_Fe_BS"/>
</dbReference>
<evidence type="ECO:0000259" key="14">
    <source>
        <dbReference type="PROSITE" id="PS50095"/>
    </source>
</evidence>
<dbReference type="GO" id="GO:0016702">
    <property type="term" value="F:oxidoreductase activity, acting on single donors with incorporation of molecular oxygen, incorporation of two atoms of oxygen"/>
    <property type="evidence" value="ECO:0007669"/>
    <property type="project" value="InterPro"/>
</dbReference>
<evidence type="ECO:0000256" key="10">
    <source>
        <dbReference type="PIRSR" id="PIRSR601885-1"/>
    </source>
</evidence>
<evidence type="ECO:0000313" key="17">
    <source>
        <dbReference type="Proteomes" id="UP001177744"/>
    </source>
</evidence>
<dbReference type="EMBL" id="JAULJE010000020">
    <property type="protein sequence ID" value="KAK1331575.1"/>
    <property type="molecule type" value="Genomic_DNA"/>
</dbReference>